<evidence type="ECO:0000259" key="1">
    <source>
        <dbReference type="Pfam" id="PF02602"/>
    </source>
</evidence>
<dbReference type="Gene3D" id="3.40.50.10090">
    <property type="match status" value="2"/>
</dbReference>
<organism evidence="2 3">
    <name type="scientific">Celeribacter arenosi</name>
    <dbReference type="NCBI Taxonomy" id="792649"/>
    <lineage>
        <taxon>Bacteria</taxon>
        <taxon>Pseudomonadati</taxon>
        <taxon>Pseudomonadota</taxon>
        <taxon>Alphaproteobacteria</taxon>
        <taxon>Rhodobacterales</taxon>
        <taxon>Roseobacteraceae</taxon>
        <taxon>Celeribacter</taxon>
    </lineage>
</organism>
<comment type="caution">
    <text evidence="2">The sequence shown here is derived from an EMBL/GenBank/DDBJ whole genome shotgun (WGS) entry which is preliminary data.</text>
</comment>
<evidence type="ECO:0000313" key="3">
    <source>
        <dbReference type="Proteomes" id="UP001399917"/>
    </source>
</evidence>
<gene>
    <name evidence="2" type="ORF">GCM10022404_06960</name>
</gene>
<name>A0ABP7JY25_9RHOB</name>
<dbReference type="Proteomes" id="UP001399917">
    <property type="component" value="Unassembled WGS sequence"/>
</dbReference>
<dbReference type="RefSeq" id="WP_344843521.1">
    <property type="nucleotide sequence ID" value="NZ_BAABDF010000003.1"/>
</dbReference>
<dbReference type="EMBL" id="BAABDF010000003">
    <property type="protein sequence ID" value="GAA3858773.1"/>
    <property type="molecule type" value="Genomic_DNA"/>
</dbReference>
<dbReference type="SUPFAM" id="SSF69618">
    <property type="entry name" value="HemD-like"/>
    <property type="match status" value="1"/>
</dbReference>
<dbReference type="Pfam" id="PF02602">
    <property type="entry name" value="HEM4"/>
    <property type="match status" value="1"/>
</dbReference>
<dbReference type="CDD" id="cd06578">
    <property type="entry name" value="HemD"/>
    <property type="match status" value="1"/>
</dbReference>
<dbReference type="InterPro" id="IPR003754">
    <property type="entry name" value="4pyrrol_synth_uPrphyn_synth"/>
</dbReference>
<protein>
    <submittedName>
        <fullName evidence="2">Uroporphyrinogen-III synthase</fullName>
    </submittedName>
</protein>
<accession>A0ABP7JY25</accession>
<evidence type="ECO:0000313" key="2">
    <source>
        <dbReference type="EMBL" id="GAA3858773.1"/>
    </source>
</evidence>
<dbReference type="InterPro" id="IPR036108">
    <property type="entry name" value="4pyrrol_syn_uPrphyn_synt_sf"/>
</dbReference>
<proteinExistence type="predicted"/>
<sequence length="212" mass="22773">MARLYEMEWPNLDVIVAPAMKIVTLSGDFPEHGYEATLLTSRSAVAAARQHFPDIAAYCVGDATAQEARDAGLSAVSAAGAAPDLIGLILKDGLKKVVHLRGAHSRGEIAQKLTSAGVQTDSIVVYDQVERAWKDKEIERIENTHRLIVPVFSPRSSALIGSRLASYRGKITLIAISKAARDEWSGPKPKHIEIAEKPDAPAMKAAIASQLA</sequence>
<feature type="domain" description="Tetrapyrrole biosynthesis uroporphyrinogen III synthase" evidence="1">
    <location>
        <begin position="13"/>
        <end position="203"/>
    </location>
</feature>
<reference evidence="3" key="1">
    <citation type="journal article" date="2019" name="Int. J. Syst. Evol. Microbiol.">
        <title>The Global Catalogue of Microorganisms (GCM) 10K type strain sequencing project: providing services to taxonomists for standard genome sequencing and annotation.</title>
        <authorList>
            <consortium name="The Broad Institute Genomics Platform"/>
            <consortium name="The Broad Institute Genome Sequencing Center for Infectious Disease"/>
            <person name="Wu L."/>
            <person name="Ma J."/>
        </authorList>
    </citation>
    <scope>NUCLEOTIDE SEQUENCE [LARGE SCALE GENOMIC DNA]</scope>
    <source>
        <strain evidence="3">JCM 17190</strain>
    </source>
</reference>
<keyword evidence="3" id="KW-1185">Reference proteome</keyword>